<protein>
    <submittedName>
        <fullName evidence="7">Exopolysaccharide biosynthesis protein</fullName>
    </submittedName>
</protein>
<dbReference type="Proteomes" id="UP000326881">
    <property type="component" value="Chromosome"/>
</dbReference>
<reference evidence="7 8" key="1">
    <citation type="submission" date="2019-08" db="EMBL/GenBank/DDBJ databases">
        <title>Prosopis cineraria nodule microbiome.</title>
        <authorList>
            <person name="Ali R."/>
            <person name="Chaluvadi S.R."/>
            <person name="Wang X."/>
        </authorList>
    </citation>
    <scope>NUCLEOTIDE SEQUENCE [LARGE SCALE GENOMIC DNA]</scope>
    <source>
        <strain evidence="7 8">BG7</strain>
    </source>
</reference>
<name>A0A5Q0C8K3_9HYPH</name>
<evidence type="ECO:0000256" key="3">
    <source>
        <dbReference type="SAM" id="SignalP"/>
    </source>
</evidence>
<gene>
    <name evidence="7" type="ORF">FZ934_05820</name>
</gene>
<dbReference type="Pfam" id="PF25994">
    <property type="entry name" value="HH_AprE"/>
    <property type="match status" value="1"/>
</dbReference>
<dbReference type="InterPro" id="IPR003715">
    <property type="entry name" value="Poly_export_N"/>
</dbReference>
<keyword evidence="2" id="KW-0175">Coiled coil</keyword>
<evidence type="ECO:0000256" key="1">
    <source>
        <dbReference type="ARBA" id="ARBA00022729"/>
    </source>
</evidence>
<feature type="chain" id="PRO_5024801536" evidence="3">
    <location>
        <begin position="45"/>
        <end position="439"/>
    </location>
</feature>
<evidence type="ECO:0000313" key="8">
    <source>
        <dbReference type="Proteomes" id="UP000326881"/>
    </source>
</evidence>
<dbReference type="AlphaFoldDB" id="A0A5Q0C8K3"/>
<dbReference type="Pfam" id="PF02563">
    <property type="entry name" value="Poly_export"/>
    <property type="match status" value="1"/>
</dbReference>
<evidence type="ECO:0000259" key="4">
    <source>
        <dbReference type="Pfam" id="PF02563"/>
    </source>
</evidence>
<evidence type="ECO:0000313" key="7">
    <source>
        <dbReference type="EMBL" id="QFY59989.1"/>
    </source>
</evidence>
<evidence type="ECO:0000259" key="6">
    <source>
        <dbReference type="Pfam" id="PF25994"/>
    </source>
</evidence>
<accession>A0A5Q0C8K3</accession>
<dbReference type="InterPro" id="IPR019554">
    <property type="entry name" value="Soluble_ligand-bd"/>
</dbReference>
<feature type="domain" description="Polysaccharide export protein N-terminal" evidence="4">
    <location>
        <begin position="44"/>
        <end position="129"/>
    </location>
</feature>
<dbReference type="Gene3D" id="3.10.560.10">
    <property type="entry name" value="Outer membrane lipoprotein wza domain like"/>
    <property type="match status" value="1"/>
</dbReference>
<feature type="domain" description="Soluble ligand binding" evidence="5">
    <location>
        <begin position="135"/>
        <end position="168"/>
    </location>
</feature>
<evidence type="ECO:0000256" key="2">
    <source>
        <dbReference type="SAM" id="Coils"/>
    </source>
</evidence>
<feature type="coiled-coil region" evidence="2">
    <location>
        <begin position="236"/>
        <end position="284"/>
    </location>
</feature>
<dbReference type="PANTHER" id="PTHR33619">
    <property type="entry name" value="POLYSACCHARIDE EXPORT PROTEIN GFCE-RELATED"/>
    <property type="match status" value="1"/>
</dbReference>
<dbReference type="OrthoDB" id="9798876at2"/>
<dbReference type="InterPro" id="IPR049712">
    <property type="entry name" value="Poly_export"/>
</dbReference>
<dbReference type="InterPro" id="IPR058781">
    <property type="entry name" value="HH_AprE-like"/>
</dbReference>
<proteinExistence type="predicted"/>
<dbReference type="KEGG" id="rgr:FZ934_05820"/>
<dbReference type="PANTHER" id="PTHR33619:SF3">
    <property type="entry name" value="POLYSACCHARIDE EXPORT PROTEIN GFCE-RELATED"/>
    <property type="match status" value="1"/>
</dbReference>
<feature type="coiled-coil region" evidence="2">
    <location>
        <begin position="323"/>
        <end position="379"/>
    </location>
</feature>
<evidence type="ECO:0000259" key="5">
    <source>
        <dbReference type="Pfam" id="PF10531"/>
    </source>
</evidence>
<dbReference type="Pfam" id="PF10531">
    <property type="entry name" value="SLBB"/>
    <property type="match status" value="1"/>
</dbReference>
<sequence length="439" mass="46994">MPISATMRRKYSRSATRMPYGPAWARLAVLAMACAGLAAAPAFAEDYILGPQDTLKVRVFEWRPTSGTAFEWVPLTGEFTISAAGNLSLPIIGTVPAAGKTLEQVADSIGERLQAQVGLQKRPNASVEVAEYRPFFVTGAVANPGKFNYSPGLTVVQALSMAGGLGPANGNLIDLQRDVLSDRGDVRTLEAERLGLLARQARTDAVVKDSSAVVFPADLTTRSEQPAAARMMAEEKSLFEARKESMANEIDALNQAKVLTTNQIESLKAKAASLAKQIELANKDVGSVNKLVAQGLTLSARELGANQNLAQLESQNLDVSLALLKAQQDLARMDQDMANVRNRYRVDALTESGEVRDKLAANAEKIQTTRSQISNLEANAPAAAATIDENGGLSFTTIIDRAQDGVMRTIAVSDNDLVKPGDVVRVERSEKARAQTTSN</sequence>
<keyword evidence="8" id="KW-1185">Reference proteome</keyword>
<keyword evidence="1 3" id="KW-0732">Signal</keyword>
<dbReference type="GO" id="GO:0015159">
    <property type="term" value="F:polysaccharide transmembrane transporter activity"/>
    <property type="evidence" value="ECO:0007669"/>
    <property type="project" value="InterPro"/>
</dbReference>
<organism evidence="7 8">
    <name type="scientific">Rhizobium grahamii</name>
    <dbReference type="NCBI Taxonomy" id="1120045"/>
    <lineage>
        <taxon>Bacteria</taxon>
        <taxon>Pseudomonadati</taxon>
        <taxon>Pseudomonadota</taxon>
        <taxon>Alphaproteobacteria</taxon>
        <taxon>Hyphomicrobiales</taxon>
        <taxon>Rhizobiaceae</taxon>
        <taxon>Rhizobium/Agrobacterium group</taxon>
        <taxon>Rhizobium</taxon>
    </lineage>
</organism>
<dbReference type="EMBL" id="CP043498">
    <property type="protein sequence ID" value="QFY59989.1"/>
    <property type="molecule type" value="Genomic_DNA"/>
</dbReference>
<dbReference type="Gene3D" id="3.30.1950.10">
    <property type="entry name" value="wza like domain"/>
    <property type="match status" value="1"/>
</dbReference>
<feature type="signal peptide" evidence="3">
    <location>
        <begin position="1"/>
        <end position="44"/>
    </location>
</feature>
<feature type="domain" description="AprE-like long alpha-helical hairpin" evidence="6">
    <location>
        <begin position="184"/>
        <end position="371"/>
    </location>
</feature>